<accession>A0A9Q4FME3</accession>
<dbReference type="RefSeq" id="WP_226808506.1">
    <property type="nucleotide sequence ID" value="NZ_JAJBNW010000070.1"/>
</dbReference>
<comment type="caution">
    <text evidence="2">The sequence shown here is derived from an EMBL/GenBank/DDBJ whole genome shotgun (WGS) entry which is preliminary data.</text>
</comment>
<name>A0A9Q4FME3_9FIRM</name>
<reference evidence="2" key="1">
    <citation type="submission" date="2022-01" db="EMBL/GenBank/DDBJ databases">
        <title>Collection of gut derived symbiotic bacterial strains cultured from healthy donors.</title>
        <authorList>
            <person name="Lin H."/>
            <person name="Kohout C."/>
            <person name="Waligurski E."/>
            <person name="Pamer E.G."/>
        </authorList>
    </citation>
    <scope>NUCLEOTIDE SEQUENCE</scope>
    <source>
        <strain evidence="2">MSK.14.39</strain>
    </source>
</reference>
<keyword evidence="1" id="KW-0560">Oxidoreductase</keyword>
<dbReference type="InterPro" id="IPR036111">
    <property type="entry name" value="Mal/L-sulfo/L-lacto_DH-like_sf"/>
</dbReference>
<evidence type="ECO:0000313" key="2">
    <source>
        <dbReference type="EMBL" id="MCG4565838.1"/>
    </source>
</evidence>
<dbReference type="AlphaFoldDB" id="A0A9Q4FME3"/>
<gene>
    <name evidence="2" type="ORF">L0P62_10285</name>
</gene>
<evidence type="ECO:0000256" key="1">
    <source>
        <dbReference type="ARBA" id="ARBA00023002"/>
    </source>
</evidence>
<dbReference type="GO" id="GO:0016491">
    <property type="term" value="F:oxidoreductase activity"/>
    <property type="evidence" value="ECO:0007669"/>
    <property type="project" value="UniProtKB-KW"/>
</dbReference>
<dbReference type="Proteomes" id="UP001108123">
    <property type="component" value="Unassembled WGS sequence"/>
</dbReference>
<proteinExistence type="predicted"/>
<dbReference type="Gene3D" id="3.30.1370.60">
    <property type="entry name" value="Hypothetical oxidoreductase yiak, domain 2"/>
    <property type="match status" value="1"/>
</dbReference>
<dbReference type="EMBL" id="JAKNID010000057">
    <property type="protein sequence ID" value="MCG4565838.1"/>
    <property type="molecule type" value="Genomic_DNA"/>
</dbReference>
<keyword evidence="3" id="KW-1185">Reference proteome</keyword>
<dbReference type="InterPro" id="IPR003767">
    <property type="entry name" value="Malate/L-lactate_DH-like"/>
</dbReference>
<sequence>MSVGFDLIATILSGGFSTLEIGERFEDEYGLSQILIAIDHSKFNTTEVSDDIVNRVIEDLKKSEPAEENTKIRYPGERVISVRKDNLLNGIPVVDEIWERIKNM</sequence>
<dbReference type="InterPro" id="IPR043143">
    <property type="entry name" value="Mal/L-sulf/L-lact_DH-like_NADP"/>
</dbReference>
<dbReference type="Pfam" id="PF02615">
    <property type="entry name" value="Ldh_2"/>
    <property type="match status" value="1"/>
</dbReference>
<protein>
    <submittedName>
        <fullName evidence="2">Ldh family oxidoreductase</fullName>
    </submittedName>
</protein>
<evidence type="ECO:0000313" key="3">
    <source>
        <dbReference type="Proteomes" id="UP001108123"/>
    </source>
</evidence>
<dbReference type="SUPFAM" id="SSF89733">
    <property type="entry name" value="L-sulfolactate dehydrogenase-like"/>
    <property type="match status" value="1"/>
</dbReference>
<organism evidence="2 3">
    <name type="scientific">Anaerosalibacter bizertensis</name>
    <dbReference type="NCBI Taxonomy" id="932217"/>
    <lineage>
        <taxon>Bacteria</taxon>
        <taxon>Bacillati</taxon>
        <taxon>Bacillota</taxon>
        <taxon>Tissierellia</taxon>
        <taxon>Tissierellales</taxon>
        <taxon>Sporanaerobacteraceae</taxon>
        <taxon>Anaerosalibacter</taxon>
    </lineage>
</organism>